<gene>
    <name evidence="1" type="ORF">MVEN_02328100</name>
</gene>
<evidence type="ECO:0000313" key="2">
    <source>
        <dbReference type="Proteomes" id="UP000620124"/>
    </source>
</evidence>
<name>A0A8H7CF60_9AGAR</name>
<dbReference type="GO" id="GO:0016787">
    <property type="term" value="F:hydrolase activity"/>
    <property type="evidence" value="ECO:0007669"/>
    <property type="project" value="UniProtKB-KW"/>
</dbReference>
<dbReference type="Proteomes" id="UP000620124">
    <property type="component" value="Unassembled WGS sequence"/>
</dbReference>
<keyword evidence="1" id="KW-0378">Hydrolase</keyword>
<evidence type="ECO:0000313" key="1">
    <source>
        <dbReference type="EMBL" id="KAF7333717.1"/>
    </source>
</evidence>
<dbReference type="AlphaFoldDB" id="A0A8H7CF60"/>
<protein>
    <submittedName>
        <fullName evidence="1">Glycoside hydrolase family 51 protein</fullName>
    </submittedName>
</protein>
<accession>A0A8H7CF60</accession>
<comment type="caution">
    <text evidence="1">The sequence shown here is derived from an EMBL/GenBank/DDBJ whole genome shotgun (WGS) entry which is preliminary data.</text>
</comment>
<keyword evidence="2" id="KW-1185">Reference proteome</keyword>
<sequence>MERTRQHIAHLCRKSSTPVSAQLPNSLSFAVAAGTTCTIGFANSCYFGINVVSGTVYTGSFFYRFPPRPPRKCPIPYLVVPVFRRDDRRFEHRRIPLEHRVETSVVFTYPYIDTGKREQPRRGV</sequence>
<reference evidence="1" key="1">
    <citation type="submission" date="2020-05" db="EMBL/GenBank/DDBJ databases">
        <title>Mycena genomes resolve the evolution of fungal bioluminescence.</title>
        <authorList>
            <person name="Tsai I.J."/>
        </authorList>
    </citation>
    <scope>NUCLEOTIDE SEQUENCE</scope>
    <source>
        <strain evidence="1">CCC161011</strain>
    </source>
</reference>
<proteinExistence type="predicted"/>
<dbReference type="EMBL" id="JACAZI010000028">
    <property type="protein sequence ID" value="KAF7333717.1"/>
    <property type="molecule type" value="Genomic_DNA"/>
</dbReference>
<organism evidence="1 2">
    <name type="scientific">Mycena venus</name>
    <dbReference type="NCBI Taxonomy" id="2733690"/>
    <lineage>
        <taxon>Eukaryota</taxon>
        <taxon>Fungi</taxon>
        <taxon>Dikarya</taxon>
        <taxon>Basidiomycota</taxon>
        <taxon>Agaricomycotina</taxon>
        <taxon>Agaricomycetes</taxon>
        <taxon>Agaricomycetidae</taxon>
        <taxon>Agaricales</taxon>
        <taxon>Marasmiineae</taxon>
        <taxon>Mycenaceae</taxon>
        <taxon>Mycena</taxon>
    </lineage>
</organism>